<reference evidence="3" key="2">
    <citation type="submission" date="2023-06" db="EMBL/GenBank/DDBJ databases">
        <authorList>
            <consortium name="Lawrence Berkeley National Laboratory"/>
            <person name="Haridas S."/>
            <person name="Hensen N."/>
            <person name="Bonometti L."/>
            <person name="Westerberg I."/>
            <person name="Brannstrom I.O."/>
            <person name="Guillou S."/>
            <person name="Cros-Aarteil S."/>
            <person name="Calhoun S."/>
            <person name="Kuo A."/>
            <person name="Mondo S."/>
            <person name="Pangilinan J."/>
            <person name="Riley R."/>
            <person name="LaButti K."/>
            <person name="Andreopoulos B."/>
            <person name="Lipzen A."/>
            <person name="Chen C."/>
            <person name="Yanf M."/>
            <person name="Daum C."/>
            <person name="Ng V."/>
            <person name="Clum A."/>
            <person name="Steindorff A."/>
            <person name="Ohm R."/>
            <person name="Martin F."/>
            <person name="Silar P."/>
            <person name="Natvig D."/>
            <person name="Lalanne C."/>
            <person name="Gautier V."/>
            <person name="Ament-velasquez S.L."/>
            <person name="Kruys A."/>
            <person name="Hutchinson M.I."/>
            <person name="Powell A.J."/>
            <person name="Barry K."/>
            <person name="Miller A.N."/>
            <person name="Grigoriev I.V."/>
            <person name="Debuchy R."/>
            <person name="Gladieux P."/>
            <person name="Thoren M.H."/>
            <person name="Johannesson H."/>
        </authorList>
    </citation>
    <scope>NUCLEOTIDE SEQUENCE</scope>
    <source>
        <strain evidence="3">CBS 232.78</strain>
    </source>
</reference>
<evidence type="ECO:0000313" key="4">
    <source>
        <dbReference type="Proteomes" id="UP001285441"/>
    </source>
</evidence>
<gene>
    <name evidence="3" type="ORF">B0H63DRAFT_524753</name>
</gene>
<reference evidence="3" key="1">
    <citation type="journal article" date="2023" name="Mol. Phylogenet. Evol.">
        <title>Genome-scale phylogeny and comparative genomics of the fungal order Sordariales.</title>
        <authorList>
            <person name="Hensen N."/>
            <person name="Bonometti L."/>
            <person name="Westerberg I."/>
            <person name="Brannstrom I.O."/>
            <person name="Guillou S."/>
            <person name="Cros-Aarteil S."/>
            <person name="Calhoun S."/>
            <person name="Haridas S."/>
            <person name="Kuo A."/>
            <person name="Mondo S."/>
            <person name="Pangilinan J."/>
            <person name="Riley R."/>
            <person name="LaButti K."/>
            <person name="Andreopoulos B."/>
            <person name="Lipzen A."/>
            <person name="Chen C."/>
            <person name="Yan M."/>
            <person name="Daum C."/>
            <person name="Ng V."/>
            <person name="Clum A."/>
            <person name="Steindorff A."/>
            <person name="Ohm R.A."/>
            <person name="Martin F."/>
            <person name="Silar P."/>
            <person name="Natvig D.O."/>
            <person name="Lalanne C."/>
            <person name="Gautier V."/>
            <person name="Ament-Velasquez S.L."/>
            <person name="Kruys A."/>
            <person name="Hutchinson M.I."/>
            <person name="Powell A.J."/>
            <person name="Barry K."/>
            <person name="Miller A.N."/>
            <person name="Grigoriev I.V."/>
            <person name="Debuchy R."/>
            <person name="Gladieux P."/>
            <person name="Hiltunen Thoren M."/>
            <person name="Johannesson H."/>
        </authorList>
    </citation>
    <scope>NUCLEOTIDE SEQUENCE</scope>
    <source>
        <strain evidence="3">CBS 232.78</strain>
    </source>
</reference>
<evidence type="ECO:0000313" key="3">
    <source>
        <dbReference type="EMBL" id="KAK3377466.1"/>
    </source>
</evidence>
<dbReference type="Pfam" id="PF00857">
    <property type="entry name" value="Isochorismatase"/>
    <property type="match status" value="1"/>
</dbReference>
<name>A0AAE0KIW8_9PEZI</name>
<dbReference type="SUPFAM" id="SSF52499">
    <property type="entry name" value="Isochorismatase-like hydrolases"/>
    <property type="match status" value="1"/>
</dbReference>
<keyword evidence="4" id="KW-1185">Reference proteome</keyword>
<accession>A0AAE0KIW8</accession>
<proteinExistence type="inferred from homology"/>
<comment type="similarity">
    <text evidence="1">Belongs to the isochorismatase family.</text>
</comment>
<dbReference type="EMBL" id="JAULSW010000006">
    <property type="protein sequence ID" value="KAK3377466.1"/>
    <property type="molecule type" value="Genomic_DNA"/>
</dbReference>
<comment type="caution">
    <text evidence="3">The sequence shown here is derived from an EMBL/GenBank/DDBJ whole genome shotgun (WGS) entry which is preliminary data.</text>
</comment>
<dbReference type="Proteomes" id="UP001285441">
    <property type="component" value="Unassembled WGS sequence"/>
</dbReference>
<protein>
    <recommendedName>
        <fullName evidence="2">Isochorismatase-like domain-containing protein</fullName>
    </recommendedName>
</protein>
<sequence length="74" mass="7822">MADAGLFWRKAKVLDVWEQGDPRGLAACLPGLEPERGDTVIVKKYASAFFGTTLAASLQVLNVGALVICGVKTS</sequence>
<evidence type="ECO:0000256" key="1">
    <source>
        <dbReference type="ARBA" id="ARBA00006336"/>
    </source>
</evidence>
<dbReference type="AlphaFoldDB" id="A0AAE0KIW8"/>
<dbReference type="Gene3D" id="3.40.50.850">
    <property type="entry name" value="Isochorismatase-like"/>
    <property type="match status" value="1"/>
</dbReference>
<feature type="domain" description="Isochorismatase-like" evidence="2">
    <location>
        <begin position="24"/>
        <end position="74"/>
    </location>
</feature>
<evidence type="ECO:0000259" key="2">
    <source>
        <dbReference type="Pfam" id="PF00857"/>
    </source>
</evidence>
<dbReference type="InterPro" id="IPR036380">
    <property type="entry name" value="Isochorismatase-like_sf"/>
</dbReference>
<dbReference type="InterPro" id="IPR000868">
    <property type="entry name" value="Isochorismatase-like_dom"/>
</dbReference>
<organism evidence="3 4">
    <name type="scientific">Podospora didyma</name>
    <dbReference type="NCBI Taxonomy" id="330526"/>
    <lineage>
        <taxon>Eukaryota</taxon>
        <taxon>Fungi</taxon>
        <taxon>Dikarya</taxon>
        <taxon>Ascomycota</taxon>
        <taxon>Pezizomycotina</taxon>
        <taxon>Sordariomycetes</taxon>
        <taxon>Sordariomycetidae</taxon>
        <taxon>Sordariales</taxon>
        <taxon>Podosporaceae</taxon>
        <taxon>Podospora</taxon>
    </lineage>
</organism>